<reference evidence="2 3" key="1">
    <citation type="journal article" date="2023" name="Plants (Basel)">
        <title>Bridging the Gap: Combining Genomics and Transcriptomics Approaches to Understand Stylosanthes scabra, an Orphan Legume from the Brazilian Caatinga.</title>
        <authorList>
            <person name="Ferreira-Neto J.R.C."/>
            <person name="da Silva M.D."/>
            <person name="Binneck E."/>
            <person name="de Melo N.F."/>
            <person name="da Silva R.H."/>
            <person name="de Melo A.L.T.M."/>
            <person name="Pandolfi V."/>
            <person name="Bustamante F.O."/>
            <person name="Brasileiro-Vidal A.C."/>
            <person name="Benko-Iseppon A.M."/>
        </authorList>
    </citation>
    <scope>NUCLEOTIDE SEQUENCE [LARGE SCALE GENOMIC DNA]</scope>
    <source>
        <tissue evidence="2">Leaves</tissue>
    </source>
</reference>
<dbReference type="PANTHER" id="PTHR47723">
    <property type="entry name" value="OS05G0353850 PROTEIN"/>
    <property type="match status" value="1"/>
</dbReference>
<dbReference type="Pfam" id="PF13456">
    <property type="entry name" value="RVT_3"/>
    <property type="match status" value="1"/>
</dbReference>
<dbReference type="Gene3D" id="3.30.420.10">
    <property type="entry name" value="Ribonuclease H-like superfamily/Ribonuclease H"/>
    <property type="match status" value="1"/>
</dbReference>
<protein>
    <recommendedName>
        <fullName evidence="1">RNase H type-1 domain-containing protein</fullName>
    </recommendedName>
</protein>
<dbReference type="InterPro" id="IPR036397">
    <property type="entry name" value="RNaseH_sf"/>
</dbReference>
<dbReference type="InterPro" id="IPR012337">
    <property type="entry name" value="RNaseH-like_sf"/>
</dbReference>
<dbReference type="Proteomes" id="UP001341840">
    <property type="component" value="Unassembled WGS sequence"/>
</dbReference>
<feature type="domain" description="RNase H type-1" evidence="1">
    <location>
        <begin position="62"/>
        <end position="171"/>
    </location>
</feature>
<keyword evidence="3" id="KW-1185">Reference proteome</keyword>
<sequence>MGKLASDLFNRQDKLWVQIMLAKYLSCMLSLDFESPHIASKIWQHIVSAKDQIKDGFSWAHGFGCLIRDNKDKWIKGCSLGMQSSNVLLCELFAIWKGLILAWECGCKVVVYETDCLEAYLLINQRNNFVQEAYRDILMRIKETLLRSWVASVMLIQRTANGAADLMAKEAARHQNRYMEWLEPWDSLSSVILEELPAPS</sequence>
<dbReference type="SUPFAM" id="SSF53098">
    <property type="entry name" value="Ribonuclease H-like"/>
    <property type="match status" value="1"/>
</dbReference>
<gene>
    <name evidence="2" type="ORF">PIB30_089990</name>
</gene>
<proteinExistence type="predicted"/>
<evidence type="ECO:0000313" key="3">
    <source>
        <dbReference type="Proteomes" id="UP001341840"/>
    </source>
</evidence>
<comment type="caution">
    <text evidence="2">The sequence shown here is derived from an EMBL/GenBank/DDBJ whole genome shotgun (WGS) entry which is preliminary data.</text>
</comment>
<organism evidence="2 3">
    <name type="scientific">Stylosanthes scabra</name>
    <dbReference type="NCBI Taxonomy" id="79078"/>
    <lineage>
        <taxon>Eukaryota</taxon>
        <taxon>Viridiplantae</taxon>
        <taxon>Streptophyta</taxon>
        <taxon>Embryophyta</taxon>
        <taxon>Tracheophyta</taxon>
        <taxon>Spermatophyta</taxon>
        <taxon>Magnoliopsida</taxon>
        <taxon>eudicotyledons</taxon>
        <taxon>Gunneridae</taxon>
        <taxon>Pentapetalae</taxon>
        <taxon>rosids</taxon>
        <taxon>fabids</taxon>
        <taxon>Fabales</taxon>
        <taxon>Fabaceae</taxon>
        <taxon>Papilionoideae</taxon>
        <taxon>50 kb inversion clade</taxon>
        <taxon>dalbergioids sensu lato</taxon>
        <taxon>Dalbergieae</taxon>
        <taxon>Pterocarpus clade</taxon>
        <taxon>Stylosanthes</taxon>
    </lineage>
</organism>
<dbReference type="CDD" id="cd06222">
    <property type="entry name" value="RNase_H_like"/>
    <property type="match status" value="1"/>
</dbReference>
<evidence type="ECO:0000259" key="1">
    <source>
        <dbReference type="Pfam" id="PF13456"/>
    </source>
</evidence>
<evidence type="ECO:0000313" key="2">
    <source>
        <dbReference type="EMBL" id="MED6176622.1"/>
    </source>
</evidence>
<dbReference type="InterPro" id="IPR044730">
    <property type="entry name" value="RNase_H-like_dom_plant"/>
</dbReference>
<name>A0ABU6VUG3_9FABA</name>
<dbReference type="InterPro" id="IPR002156">
    <property type="entry name" value="RNaseH_domain"/>
</dbReference>
<accession>A0ABU6VUG3</accession>
<dbReference type="PANTHER" id="PTHR47723:SF19">
    <property type="entry name" value="POLYNUCLEOTIDYL TRANSFERASE, RIBONUCLEASE H-LIKE SUPERFAMILY PROTEIN"/>
    <property type="match status" value="1"/>
</dbReference>
<dbReference type="InterPro" id="IPR053151">
    <property type="entry name" value="RNase_H-like"/>
</dbReference>
<dbReference type="EMBL" id="JASCZI010152746">
    <property type="protein sequence ID" value="MED6176622.1"/>
    <property type="molecule type" value="Genomic_DNA"/>
</dbReference>